<keyword evidence="8" id="KW-0812">Transmembrane</keyword>
<evidence type="ECO:0000256" key="7">
    <source>
        <dbReference type="ARBA" id="ARBA00022685"/>
    </source>
</evidence>
<dbReference type="PANTHER" id="PTHR11576:SF2">
    <property type="entry name" value="ZONA PELLUCIDA SPERM-BINDING PROTEIN 3"/>
    <property type="match status" value="1"/>
</dbReference>
<dbReference type="RefSeq" id="XP_020451416.1">
    <property type="nucleotide sequence ID" value="XM_020595760.1"/>
</dbReference>
<keyword evidence="7 14" id="KW-0165">Cleavage on pair of basic residues</keyword>
<evidence type="ECO:0000256" key="14">
    <source>
        <dbReference type="RuleBase" id="RU367066"/>
    </source>
</evidence>
<dbReference type="InterPro" id="IPR055356">
    <property type="entry name" value="ZP-N"/>
</dbReference>
<dbReference type="InterPro" id="IPR001507">
    <property type="entry name" value="ZP_dom"/>
</dbReference>
<dbReference type="AlphaFoldDB" id="A0A3Q3JTP5"/>
<dbReference type="FunFam" id="2.60.40.4100:FF:000002">
    <property type="entry name" value="Zona pellucida sperm-binding protein 3"/>
    <property type="match status" value="1"/>
</dbReference>
<dbReference type="GO" id="GO:2000344">
    <property type="term" value="P:positive regulation of acrosome reaction"/>
    <property type="evidence" value="ECO:0007669"/>
    <property type="project" value="UniProtKB-UniRule"/>
</dbReference>
<keyword evidence="6 14" id="KW-0272">Extracellular matrix</keyword>
<dbReference type="GeneID" id="109957676"/>
<feature type="region of interest" description="Disordered" evidence="15">
    <location>
        <begin position="362"/>
        <end position="387"/>
    </location>
</feature>
<dbReference type="GO" id="GO:0035803">
    <property type="term" value="P:egg coat formation"/>
    <property type="evidence" value="ECO:0007669"/>
    <property type="project" value="UniProtKB-UniRule"/>
</dbReference>
<dbReference type="PRINTS" id="PR00023">
    <property type="entry name" value="ZPELLUCIDA"/>
</dbReference>
<organism evidence="17 18">
    <name type="scientific">Monopterus albus</name>
    <name type="common">Swamp eel</name>
    <dbReference type="NCBI Taxonomy" id="43700"/>
    <lineage>
        <taxon>Eukaryota</taxon>
        <taxon>Metazoa</taxon>
        <taxon>Chordata</taxon>
        <taxon>Craniata</taxon>
        <taxon>Vertebrata</taxon>
        <taxon>Euteleostomi</taxon>
        <taxon>Actinopterygii</taxon>
        <taxon>Neopterygii</taxon>
        <taxon>Teleostei</taxon>
        <taxon>Neoteleostei</taxon>
        <taxon>Acanthomorphata</taxon>
        <taxon>Anabantaria</taxon>
        <taxon>Synbranchiformes</taxon>
        <taxon>Synbranchidae</taxon>
        <taxon>Monopterus</taxon>
    </lineage>
</organism>
<comment type="similarity">
    <text evidence="2 14">Belongs to the ZP domain family. ZPC subfamily.</text>
</comment>
<keyword evidence="13" id="KW-0325">Glycoprotein</keyword>
<dbReference type="PROSITE" id="PS51034">
    <property type="entry name" value="ZP_2"/>
    <property type="match status" value="1"/>
</dbReference>
<keyword evidence="11" id="KW-0472">Membrane</keyword>
<feature type="compositionally biased region" description="Low complexity" evidence="15">
    <location>
        <begin position="364"/>
        <end position="376"/>
    </location>
</feature>
<evidence type="ECO:0000256" key="12">
    <source>
        <dbReference type="ARBA" id="ARBA00023157"/>
    </source>
</evidence>
<dbReference type="InterPro" id="IPR055355">
    <property type="entry name" value="ZP-C"/>
</dbReference>
<accession>A0A3Q3JTP5</accession>
<evidence type="ECO:0000256" key="6">
    <source>
        <dbReference type="ARBA" id="ARBA00022530"/>
    </source>
</evidence>
<feature type="region of interest" description="Disordered" evidence="15">
    <location>
        <begin position="444"/>
        <end position="465"/>
    </location>
</feature>
<proteinExistence type="inferred from homology"/>
<evidence type="ECO:0000256" key="8">
    <source>
        <dbReference type="ARBA" id="ARBA00022692"/>
    </source>
</evidence>
<evidence type="ECO:0000259" key="16">
    <source>
        <dbReference type="PROSITE" id="PS51034"/>
    </source>
</evidence>
<comment type="function">
    <text evidence="14">Component of the zona pellucida, an extracellular matrix surrounding oocytes which mediates sperm binding, induction of the acrosome reaction and prevents post-fertilization polyspermy. The zona pellucida is composed of 3 to 4 glycoproteins, ZP1, ZP2, ZP3, and ZP4. ZP3 is essential for sperm binding and zona matrix formation.</text>
</comment>
<evidence type="ECO:0000256" key="5">
    <source>
        <dbReference type="ARBA" id="ARBA00022525"/>
    </source>
</evidence>
<comment type="PTM">
    <text evidence="14">Proteolytically cleaved before the transmembrane segment to yield the secreted ectodomain incorporated in the zona pellucida.</text>
</comment>
<evidence type="ECO:0000313" key="18">
    <source>
        <dbReference type="Proteomes" id="UP000261600"/>
    </source>
</evidence>
<keyword evidence="12 14" id="KW-1015">Disulfide bond</keyword>
<protein>
    <recommendedName>
        <fullName evidence="3 14">Zona pellucida sperm-binding protein 3</fullName>
    </recommendedName>
</protein>
<name>A0A3Q3JTP5_MONAL</name>
<evidence type="ECO:0000256" key="15">
    <source>
        <dbReference type="SAM" id="MobiDB-lite"/>
    </source>
</evidence>
<dbReference type="Pfam" id="PF00100">
    <property type="entry name" value="Zona_pellucida"/>
    <property type="match status" value="1"/>
</dbReference>
<dbReference type="GO" id="GO:0005886">
    <property type="term" value="C:plasma membrane"/>
    <property type="evidence" value="ECO:0007669"/>
    <property type="project" value="UniProtKB-SubCell"/>
</dbReference>
<dbReference type="FunFam" id="2.60.40.3210:FF:000001">
    <property type="entry name" value="Zona pellucida sperm-binding protein 3"/>
    <property type="match status" value="1"/>
</dbReference>
<dbReference type="SMART" id="SM00241">
    <property type="entry name" value="ZP"/>
    <property type="match status" value="1"/>
</dbReference>
<dbReference type="Proteomes" id="UP000261600">
    <property type="component" value="Unplaced"/>
</dbReference>
<dbReference type="InterPro" id="IPR042235">
    <property type="entry name" value="ZP-C_dom"/>
</dbReference>
<keyword evidence="4 14" id="KW-1003">Cell membrane</keyword>
<dbReference type="Pfam" id="PF23344">
    <property type="entry name" value="ZP-N"/>
    <property type="match status" value="1"/>
</dbReference>
<keyword evidence="10" id="KW-1133">Transmembrane helix</keyword>
<evidence type="ECO:0000256" key="1">
    <source>
        <dbReference type="ARBA" id="ARBA00004498"/>
    </source>
</evidence>
<dbReference type="Ensembl" id="ENSMALT00000024487.1">
    <property type="protein sequence ID" value="ENSMALP00000024033.1"/>
    <property type="gene ID" value="ENSMALG00000016750.1"/>
</dbReference>
<dbReference type="GO" id="GO:0035804">
    <property type="term" value="F:structural constituent of egg coat"/>
    <property type="evidence" value="ECO:0007669"/>
    <property type="project" value="UniProtKB-UniRule"/>
</dbReference>
<dbReference type="Gene3D" id="2.60.40.3210">
    <property type="entry name" value="Zona pellucida, ZP-N domain"/>
    <property type="match status" value="1"/>
</dbReference>
<evidence type="ECO:0000256" key="2">
    <source>
        <dbReference type="ARBA" id="ARBA00006735"/>
    </source>
</evidence>
<keyword evidence="9 14" id="KW-0732">Signal</keyword>
<evidence type="ECO:0000313" key="17">
    <source>
        <dbReference type="Ensembl" id="ENSMALP00000024033.1"/>
    </source>
</evidence>
<feature type="domain" description="ZP" evidence="16">
    <location>
        <begin position="68"/>
        <end position="334"/>
    </location>
</feature>
<evidence type="ECO:0000256" key="4">
    <source>
        <dbReference type="ARBA" id="ARBA00022475"/>
    </source>
</evidence>
<dbReference type="GO" id="GO:0007339">
    <property type="term" value="P:binding of sperm to zona pellucida"/>
    <property type="evidence" value="ECO:0007669"/>
    <property type="project" value="UniProtKB-UniRule"/>
</dbReference>
<keyword evidence="5 14" id="KW-0964">Secreted</keyword>
<dbReference type="PANTHER" id="PTHR11576">
    <property type="entry name" value="ZONA PELLUCIDA SPERM-BINDING PROTEIN 3"/>
    <property type="match status" value="1"/>
</dbReference>
<feature type="compositionally biased region" description="Polar residues" evidence="15">
    <location>
        <begin position="446"/>
        <end position="458"/>
    </location>
</feature>
<evidence type="ECO:0000256" key="3">
    <source>
        <dbReference type="ARBA" id="ARBA00017980"/>
    </source>
</evidence>
<evidence type="ECO:0000256" key="11">
    <source>
        <dbReference type="ARBA" id="ARBA00023136"/>
    </source>
</evidence>
<reference evidence="17" key="2">
    <citation type="submission" date="2025-09" db="UniProtKB">
        <authorList>
            <consortium name="Ensembl"/>
        </authorList>
    </citation>
    <scope>IDENTIFICATION</scope>
</reference>
<dbReference type="GO" id="GO:0035805">
    <property type="term" value="C:egg coat"/>
    <property type="evidence" value="ECO:0007669"/>
    <property type="project" value="UniProtKB-SubCell"/>
</dbReference>
<evidence type="ECO:0000256" key="13">
    <source>
        <dbReference type="ARBA" id="ARBA00023180"/>
    </source>
</evidence>
<dbReference type="Gene3D" id="2.60.40.4100">
    <property type="entry name" value="Zona pellucida, ZP-C domain"/>
    <property type="match status" value="1"/>
</dbReference>
<dbReference type="STRING" id="43700.ENSMALP00000024033"/>
<evidence type="ECO:0000256" key="9">
    <source>
        <dbReference type="ARBA" id="ARBA00022729"/>
    </source>
</evidence>
<dbReference type="InterPro" id="IPR048290">
    <property type="entry name" value="ZP_chr"/>
</dbReference>
<comment type="subcellular location">
    <subcellularLocation>
        <location evidence="1">Secreted</location>
        <location evidence="1">Extracellular space</location>
        <location evidence="1">Extracellular matrix</location>
    </subcellularLocation>
    <subcellularLocation>
        <location evidence="14">Zona pellucida</location>
    </subcellularLocation>
    <subcellularLocation>
        <location evidence="14">Cell membrane</location>
        <topology evidence="14">Single-pass type I membrane protein</topology>
    </subcellularLocation>
</comment>
<evidence type="ECO:0000256" key="10">
    <source>
        <dbReference type="ARBA" id="ARBA00022989"/>
    </source>
</evidence>
<dbReference type="KEGG" id="malb:109957676"/>
<sequence>MDCNLQIASSCWIIVLVSVFTLTENRLVYNQASSATDFNTSGRTIRPEAVKQQQSAELLVRPRPIVVRCHPHSMEVVVQADMFDTGLQVEGRHLRLGSDSVGEEESACRPFPSGDAEFTIKAPLMECGTKLSSTKQKIIYSNVLTYSPEPTSSGILRLGGATLPVECHYEKSCTVDGVSLHPIWVPFVSRFSADDQIDFSLQLMTDDWQLERGSYTYFLGDPIHLEVSTISGNHAPLRVYVDRCVATATPDAEAALRYDFIANYGCLAEAYLTNSSSHFLPRVEESKLRFQIDAFKFYQEPSNQVYITCYVKSVPAILSVSPQNRACSFIEKRWRSVDGNDWACESCDVSYLVEDHLSTVPPKTTISTETSSSMTSQEGLVQNRPKQPPVDYISVRPGWYQSQLYKPPHSSAVLNKGPEHRSERITQLGPLTVLVHSRFATRPSDSKTLFSTEQQQRQKISDSQR</sequence>
<dbReference type="GO" id="GO:0032190">
    <property type="term" value="F:acrosin binding"/>
    <property type="evidence" value="ECO:0007669"/>
    <property type="project" value="TreeGrafter"/>
</dbReference>
<comment type="domain">
    <text evidence="14">The ZP domain is involved in the polymerization of the ZP proteins to form the zona pellucida.</text>
</comment>
<keyword evidence="18" id="KW-1185">Reference proteome</keyword>
<dbReference type="OrthoDB" id="8880842at2759"/>
<reference evidence="17" key="1">
    <citation type="submission" date="2025-08" db="UniProtKB">
        <authorList>
            <consortium name="Ensembl"/>
        </authorList>
    </citation>
    <scope>IDENTIFICATION</scope>
</reference>